<proteinExistence type="predicted"/>
<dbReference type="SUPFAM" id="SSF52091">
    <property type="entry name" value="SpoIIaa-like"/>
    <property type="match status" value="1"/>
</dbReference>
<organism evidence="3 4">
    <name type="scientific">Mesobacillus persicus</name>
    <dbReference type="NCBI Taxonomy" id="930146"/>
    <lineage>
        <taxon>Bacteria</taxon>
        <taxon>Bacillati</taxon>
        <taxon>Bacillota</taxon>
        <taxon>Bacilli</taxon>
        <taxon>Bacillales</taxon>
        <taxon>Bacillaceae</taxon>
        <taxon>Mesobacillus</taxon>
    </lineage>
</organism>
<accession>A0A1H8JY68</accession>
<dbReference type="STRING" id="930146.SAMN05192533_12332"/>
<evidence type="ECO:0000256" key="1">
    <source>
        <dbReference type="SAM" id="Coils"/>
    </source>
</evidence>
<feature type="coiled-coil region" evidence="1">
    <location>
        <begin position="1"/>
        <end position="28"/>
    </location>
</feature>
<dbReference type="OrthoDB" id="2456599at2"/>
<dbReference type="Gene3D" id="3.30.750.24">
    <property type="entry name" value="STAS domain"/>
    <property type="match status" value="1"/>
</dbReference>
<dbReference type="InterPro" id="IPR002645">
    <property type="entry name" value="STAS_dom"/>
</dbReference>
<dbReference type="AlphaFoldDB" id="A0A1H8JY68"/>
<feature type="domain" description="STAS" evidence="2">
    <location>
        <begin position="34"/>
        <end position="150"/>
    </location>
</feature>
<dbReference type="PROSITE" id="PS50801">
    <property type="entry name" value="STAS"/>
    <property type="match status" value="1"/>
</dbReference>
<dbReference type="Proteomes" id="UP000198553">
    <property type="component" value="Unassembled WGS sequence"/>
</dbReference>
<sequence length="165" mass="18147">MEKNLAEMESMQDTIKSLKKRVVELEEQIEQAPLPIIPSVVPNTLLVPFAGVLSSERFQMFIPKILDYAGSTPTDSAIIDFTAISMDNVEDLQVLGQYLKDLIAALNLMGVDVLVVGFAPQFARVMVQSGLSLVNEINAFSNFKTALEFLLKKKGLAITEVNSDL</sequence>
<dbReference type="EMBL" id="FOBW01000023">
    <property type="protein sequence ID" value="SEN85640.1"/>
    <property type="molecule type" value="Genomic_DNA"/>
</dbReference>
<dbReference type="PANTHER" id="PTHR33745">
    <property type="entry name" value="RSBT ANTAGONIST PROTEIN RSBS-RELATED"/>
    <property type="match status" value="1"/>
</dbReference>
<name>A0A1H8JY68_9BACI</name>
<reference evidence="4" key="1">
    <citation type="submission" date="2016-10" db="EMBL/GenBank/DDBJ databases">
        <authorList>
            <person name="Varghese N."/>
            <person name="Submissions S."/>
        </authorList>
    </citation>
    <scope>NUCLEOTIDE SEQUENCE [LARGE SCALE GENOMIC DNA]</scope>
    <source>
        <strain evidence="4">B48,IBRC-M 10115,DSM 25386,CECT 8001</strain>
    </source>
</reference>
<evidence type="ECO:0000313" key="4">
    <source>
        <dbReference type="Proteomes" id="UP000198553"/>
    </source>
</evidence>
<dbReference type="InterPro" id="IPR036513">
    <property type="entry name" value="STAS_dom_sf"/>
</dbReference>
<dbReference type="RefSeq" id="WP_090750122.1">
    <property type="nucleotide sequence ID" value="NZ_FOBW01000023.1"/>
</dbReference>
<evidence type="ECO:0000259" key="2">
    <source>
        <dbReference type="PROSITE" id="PS50801"/>
    </source>
</evidence>
<keyword evidence="1" id="KW-0175">Coiled coil</keyword>
<protein>
    <submittedName>
        <fullName evidence="3">RsbT co-antagonist protein RsbR</fullName>
    </submittedName>
</protein>
<dbReference type="InterPro" id="IPR051932">
    <property type="entry name" value="Bact_StressResp_Reg"/>
</dbReference>
<dbReference type="PANTHER" id="PTHR33745:SF1">
    <property type="entry name" value="RSBT ANTAGONIST PROTEIN RSBS"/>
    <property type="match status" value="1"/>
</dbReference>
<gene>
    <name evidence="3" type="ORF">SAMN05192533_12332</name>
</gene>
<keyword evidence="4" id="KW-1185">Reference proteome</keyword>
<dbReference type="CDD" id="cd07041">
    <property type="entry name" value="STAS_RsbR_RsbS_like"/>
    <property type="match status" value="1"/>
</dbReference>
<evidence type="ECO:0000313" key="3">
    <source>
        <dbReference type="EMBL" id="SEN85640.1"/>
    </source>
</evidence>